<dbReference type="Ensembl" id="ENSPRET00000017555.1">
    <property type="protein sequence ID" value="ENSPREP00000017370.1"/>
    <property type="gene ID" value="ENSPREG00000011744.1"/>
</dbReference>
<evidence type="ECO:0000256" key="1">
    <source>
        <dbReference type="SAM" id="MobiDB-lite"/>
    </source>
</evidence>
<reference evidence="3" key="1">
    <citation type="submission" date="2013-11" db="EMBL/GenBank/DDBJ databases">
        <title>The genomic landscape of the Guanapo guppy.</title>
        <authorList>
            <person name="Kuenstner A."/>
            <person name="Dreyer C."/>
        </authorList>
    </citation>
    <scope>NUCLEOTIDE SEQUENCE</scope>
    <source>
        <strain evidence="3">Guanapo</strain>
    </source>
</reference>
<sequence length="98" mass="10833">MDGLLSNFSRSLPRTRPQLVTIEHCGYNISCLQQGLTPPQMPGDHMNPYGMDSIFHDNDSDTSMTSVSVAFPGGDFLQAQTENPIDNLYSMHSSYFAS</sequence>
<name>A0A3P9P6C6_POERE</name>
<dbReference type="STRING" id="8081.ENSPREP00000017370"/>
<dbReference type="Proteomes" id="UP000242638">
    <property type="component" value="Unassembled WGS sequence"/>
</dbReference>
<dbReference type="AlphaFoldDB" id="A0A3P9P6C6"/>
<dbReference type="OMA" id="LNESFMA"/>
<feature type="region of interest" description="Disordered" evidence="1">
    <location>
        <begin position="38"/>
        <end position="57"/>
    </location>
</feature>
<organism evidence="2 3">
    <name type="scientific">Poecilia reticulata</name>
    <name type="common">Guppy</name>
    <name type="synonym">Acanthophacelus reticulatus</name>
    <dbReference type="NCBI Taxonomy" id="8081"/>
    <lineage>
        <taxon>Eukaryota</taxon>
        <taxon>Metazoa</taxon>
        <taxon>Chordata</taxon>
        <taxon>Craniata</taxon>
        <taxon>Vertebrata</taxon>
        <taxon>Euteleostomi</taxon>
        <taxon>Actinopterygii</taxon>
        <taxon>Neopterygii</taxon>
        <taxon>Teleostei</taxon>
        <taxon>Neoteleostei</taxon>
        <taxon>Acanthomorphata</taxon>
        <taxon>Ovalentaria</taxon>
        <taxon>Atherinomorphae</taxon>
        <taxon>Cyprinodontiformes</taxon>
        <taxon>Poeciliidae</taxon>
        <taxon>Poeciliinae</taxon>
        <taxon>Poecilia</taxon>
    </lineage>
</organism>
<evidence type="ECO:0000313" key="2">
    <source>
        <dbReference type="Ensembl" id="ENSPREP00000017370.1"/>
    </source>
</evidence>
<reference evidence="2" key="3">
    <citation type="submission" date="2025-09" db="UniProtKB">
        <authorList>
            <consortium name="Ensembl"/>
        </authorList>
    </citation>
    <scope>IDENTIFICATION</scope>
    <source>
        <strain evidence="2">Guanapo</strain>
    </source>
</reference>
<protein>
    <submittedName>
        <fullName evidence="2">Uncharacterized protein</fullName>
    </submittedName>
</protein>
<evidence type="ECO:0000313" key="3">
    <source>
        <dbReference type="Proteomes" id="UP000242638"/>
    </source>
</evidence>
<dbReference type="GeneTree" id="ENSGT00940000157955"/>
<dbReference type="Bgee" id="ENSPREG00000011744">
    <property type="expression patterns" value="Expressed in head"/>
</dbReference>
<keyword evidence="3" id="KW-1185">Reference proteome</keyword>
<reference evidence="2" key="2">
    <citation type="submission" date="2025-08" db="UniProtKB">
        <authorList>
            <consortium name="Ensembl"/>
        </authorList>
    </citation>
    <scope>IDENTIFICATION</scope>
    <source>
        <strain evidence="2">Guanapo</strain>
    </source>
</reference>
<proteinExistence type="predicted"/>
<accession>A0A3P9P6C6</accession>